<reference evidence="9" key="2">
    <citation type="journal article" date="2021" name="PeerJ">
        <title>Extensive microbial diversity within the chicken gut microbiome revealed by metagenomics and culture.</title>
        <authorList>
            <person name="Gilroy R."/>
            <person name="Ravi A."/>
            <person name="Getino M."/>
            <person name="Pursley I."/>
            <person name="Horton D.L."/>
            <person name="Alikhan N.F."/>
            <person name="Baker D."/>
            <person name="Gharbi K."/>
            <person name="Hall N."/>
            <person name="Watson M."/>
            <person name="Adriaenssens E.M."/>
            <person name="Foster-Nyarko E."/>
            <person name="Jarju S."/>
            <person name="Secka A."/>
            <person name="Antonio M."/>
            <person name="Oren A."/>
            <person name="Chaudhuri R.R."/>
            <person name="La Ragione R."/>
            <person name="Hildebrand F."/>
            <person name="Pallen M.J."/>
        </authorList>
    </citation>
    <scope>NUCLEOTIDE SEQUENCE</scope>
    <source>
        <strain evidence="9">35461</strain>
    </source>
</reference>
<dbReference type="HAMAP" id="MF_01885">
    <property type="entry name" value="tRNA_methyltr_TrmL"/>
    <property type="match status" value="1"/>
</dbReference>
<comment type="similarity">
    <text evidence="6">Belongs to the class IV-like SAM-binding methyltransferase superfamily. RNA methyltransferase TrmH family. TrmL subfamily.</text>
</comment>
<evidence type="ECO:0000256" key="1">
    <source>
        <dbReference type="ARBA" id="ARBA00022490"/>
    </source>
</evidence>
<dbReference type="InterPro" id="IPR016914">
    <property type="entry name" value="TrmL"/>
</dbReference>
<dbReference type="SUPFAM" id="SSF75217">
    <property type="entry name" value="alpha/beta knot"/>
    <property type="match status" value="1"/>
</dbReference>
<protein>
    <recommendedName>
        <fullName evidence="6">Putative tRNA (cytidine(34)-2'-O)-methyltransferase</fullName>
        <ecNumber evidence="6">2.1.1.207</ecNumber>
    </recommendedName>
    <alternativeName>
        <fullName evidence="6">tRNA (cytidine/uridine-2'-O-)-methyltransferase</fullName>
    </alternativeName>
</protein>
<feature type="domain" description="tRNA/rRNA methyltransferase SpoU type" evidence="8">
    <location>
        <begin position="3"/>
        <end position="141"/>
    </location>
</feature>
<evidence type="ECO:0000256" key="4">
    <source>
        <dbReference type="ARBA" id="ARBA00022691"/>
    </source>
</evidence>
<dbReference type="GO" id="GO:0002130">
    <property type="term" value="P:wobble position ribose methylation"/>
    <property type="evidence" value="ECO:0007669"/>
    <property type="project" value="TreeGrafter"/>
</dbReference>
<dbReference type="AlphaFoldDB" id="A0A9D1NNH2"/>
<gene>
    <name evidence="9" type="ORF">IAC79_07235</name>
</gene>
<dbReference type="Pfam" id="PF00588">
    <property type="entry name" value="SpoU_methylase"/>
    <property type="match status" value="1"/>
</dbReference>
<sequence length="153" mass="16985">MDIVLLHPEIPHNTGAIGRLCVGLGWPLVLIRPLGFALDERHVRRAGLDYWPHLDLSLYDAFDDYLADRRPDALTFLSTKAARSLYDAPLTPRGALVFGCESSGLPPDYYARYADRLARIPMPGPHARSINLANAVAIAAYEAYRRFAPGLLQ</sequence>
<keyword evidence="4 6" id="KW-0949">S-adenosyl-L-methionine</keyword>
<accession>A0A9D1NNH2</accession>
<comment type="caution">
    <text evidence="9">The sequence shown here is derived from an EMBL/GenBank/DDBJ whole genome shotgun (WGS) entry which is preliminary data.</text>
</comment>
<evidence type="ECO:0000313" key="10">
    <source>
        <dbReference type="Proteomes" id="UP000886845"/>
    </source>
</evidence>
<dbReference type="Gene3D" id="3.40.1280.10">
    <property type="match status" value="1"/>
</dbReference>
<feature type="binding site" evidence="6 7">
    <location>
        <position position="99"/>
    </location>
    <ligand>
        <name>S-adenosyl-L-methionine</name>
        <dbReference type="ChEBI" id="CHEBI:59789"/>
    </ligand>
</feature>
<dbReference type="GO" id="GO:0008175">
    <property type="term" value="F:tRNA methyltransferase activity"/>
    <property type="evidence" value="ECO:0007669"/>
    <property type="project" value="UniProtKB-UniRule"/>
</dbReference>
<comment type="function">
    <text evidence="6">Could methylate the ribose at the nucleotide 34 wobble position in tRNA.</text>
</comment>
<dbReference type="GO" id="GO:0005737">
    <property type="term" value="C:cytoplasm"/>
    <property type="evidence" value="ECO:0007669"/>
    <property type="project" value="UniProtKB-SubCell"/>
</dbReference>
<keyword evidence="1 6" id="KW-0963">Cytoplasm</keyword>
<evidence type="ECO:0000256" key="7">
    <source>
        <dbReference type="PIRSR" id="PIRSR029256-1"/>
    </source>
</evidence>
<name>A0A9D1NNH2_9BACT</name>
<feature type="binding site" evidence="6 7">
    <location>
        <position position="77"/>
    </location>
    <ligand>
        <name>S-adenosyl-L-methionine</name>
        <dbReference type="ChEBI" id="CHEBI:59789"/>
    </ligand>
</feature>
<keyword evidence="5 6" id="KW-0819">tRNA processing</keyword>
<dbReference type="GO" id="GO:0003723">
    <property type="term" value="F:RNA binding"/>
    <property type="evidence" value="ECO:0007669"/>
    <property type="project" value="InterPro"/>
</dbReference>
<dbReference type="EC" id="2.1.1.207" evidence="6"/>
<comment type="catalytic activity">
    <reaction evidence="6">
        <text>5-carboxymethylaminomethyluridine(34) in tRNA(Leu) + S-adenosyl-L-methionine = 5-carboxymethylaminomethyl-2'-O-methyluridine(34) in tRNA(Leu) + S-adenosyl-L-homocysteine + H(+)</text>
        <dbReference type="Rhea" id="RHEA:43088"/>
        <dbReference type="Rhea" id="RHEA-COMP:10333"/>
        <dbReference type="Rhea" id="RHEA-COMP:10334"/>
        <dbReference type="ChEBI" id="CHEBI:15378"/>
        <dbReference type="ChEBI" id="CHEBI:57856"/>
        <dbReference type="ChEBI" id="CHEBI:59789"/>
        <dbReference type="ChEBI" id="CHEBI:74508"/>
        <dbReference type="ChEBI" id="CHEBI:74511"/>
        <dbReference type="EC" id="2.1.1.207"/>
    </reaction>
</comment>
<reference evidence="9" key="1">
    <citation type="submission" date="2020-10" db="EMBL/GenBank/DDBJ databases">
        <authorList>
            <person name="Gilroy R."/>
        </authorList>
    </citation>
    <scope>NUCLEOTIDE SEQUENCE</scope>
    <source>
        <strain evidence="9">35461</strain>
    </source>
</reference>
<dbReference type="InterPro" id="IPR029028">
    <property type="entry name" value="Alpha/beta_knot_MTases"/>
</dbReference>
<dbReference type="EMBL" id="DVOR01000232">
    <property type="protein sequence ID" value="HIV09887.1"/>
    <property type="molecule type" value="Genomic_DNA"/>
</dbReference>
<comment type="catalytic activity">
    <reaction evidence="6">
        <text>cytidine(34) in tRNA + S-adenosyl-L-methionine = 2'-O-methylcytidine(34) in tRNA + S-adenosyl-L-homocysteine + H(+)</text>
        <dbReference type="Rhea" id="RHEA:43084"/>
        <dbReference type="Rhea" id="RHEA-COMP:10331"/>
        <dbReference type="Rhea" id="RHEA-COMP:10332"/>
        <dbReference type="ChEBI" id="CHEBI:15378"/>
        <dbReference type="ChEBI" id="CHEBI:57856"/>
        <dbReference type="ChEBI" id="CHEBI:59789"/>
        <dbReference type="ChEBI" id="CHEBI:74495"/>
        <dbReference type="ChEBI" id="CHEBI:82748"/>
        <dbReference type="EC" id="2.1.1.207"/>
    </reaction>
</comment>
<evidence type="ECO:0000256" key="6">
    <source>
        <dbReference type="HAMAP-Rule" id="MF_01885"/>
    </source>
</evidence>
<dbReference type="PIRSF" id="PIRSF029256">
    <property type="entry name" value="SpoU_TrmH_prd"/>
    <property type="match status" value="1"/>
</dbReference>
<dbReference type="PANTHER" id="PTHR42971:SF1">
    <property type="entry name" value="TRNA (CYTIDINE(34)-2'-O)-METHYLTRANSFERASE"/>
    <property type="match status" value="1"/>
</dbReference>
<evidence type="ECO:0000256" key="5">
    <source>
        <dbReference type="ARBA" id="ARBA00022694"/>
    </source>
</evidence>
<comment type="subcellular location">
    <subcellularLocation>
        <location evidence="6">Cytoplasm</location>
    </subcellularLocation>
</comment>
<evidence type="ECO:0000256" key="2">
    <source>
        <dbReference type="ARBA" id="ARBA00022603"/>
    </source>
</evidence>
<dbReference type="GO" id="GO:0008757">
    <property type="term" value="F:S-adenosylmethionine-dependent methyltransferase activity"/>
    <property type="evidence" value="ECO:0007669"/>
    <property type="project" value="UniProtKB-UniRule"/>
</dbReference>
<evidence type="ECO:0000259" key="8">
    <source>
        <dbReference type="Pfam" id="PF00588"/>
    </source>
</evidence>
<evidence type="ECO:0000313" key="9">
    <source>
        <dbReference type="EMBL" id="HIV09887.1"/>
    </source>
</evidence>
<dbReference type="CDD" id="cd18094">
    <property type="entry name" value="SpoU-like_TrmL"/>
    <property type="match status" value="1"/>
</dbReference>
<keyword evidence="2 6" id="KW-0489">Methyltransferase</keyword>
<evidence type="ECO:0000256" key="3">
    <source>
        <dbReference type="ARBA" id="ARBA00022679"/>
    </source>
</evidence>
<keyword evidence="3 6" id="KW-0808">Transferase</keyword>
<feature type="binding site" evidence="6 7">
    <location>
        <position position="120"/>
    </location>
    <ligand>
        <name>S-adenosyl-L-methionine</name>
        <dbReference type="ChEBI" id="CHEBI:59789"/>
    </ligand>
</feature>
<dbReference type="PANTHER" id="PTHR42971">
    <property type="entry name" value="TRNA (CYTIDINE(34)-2'-O)-METHYLTRANSFERASE"/>
    <property type="match status" value="1"/>
</dbReference>
<dbReference type="InterPro" id="IPR029026">
    <property type="entry name" value="tRNA_m1G_MTases_N"/>
</dbReference>
<dbReference type="Proteomes" id="UP000886845">
    <property type="component" value="Unassembled WGS sequence"/>
</dbReference>
<proteinExistence type="inferred from homology"/>
<organism evidence="9 10">
    <name type="scientific">Candidatus Spyradenecus faecavium</name>
    <dbReference type="NCBI Taxonomy" id="2840947"/>
    <lineage>
        <taxon>Bacteria</taxon>
        <taxon>Pseudomonadati</taxon>
        <taxon>Lentisphaerota</taxon>
        <taxon>Lentisphaeria</taxon>
        <taxon>Lentisphaerales</taxon>
        <taxon>Lentisphaeraceae</taxon>
        <taxon>Lentisphaeraceae incertae sedis</taxon>
        <taxon>Candidatus Spyradenecus</taxon>
    </lineage>
</organism>
<dbReference type="InterPro" id="IPR001537">
    <property type="entry name" value="SpoU_MeTrfase"/>
</dbReference>
<feature type="binding site" evidence="6 7">
    <location>
        <position position="129"/>
    </location>
    <ligand>
        <name>S-adenosyl-L-methionine</name>
        <dbReference type="ChEBI" id="CHEBI:59789"/>
    </ligand>
</feature>